<dbReference type="EMBL" id="QXUF01000018">
    <property type="protein sequence ID" value="RIN01962.1"/>
    <property type="molecule type" value="Genomic_DNA"/>
</dbReference>
<dbReference type="OrthoDB" id="2889790at2"/>
<evidence type="ECO:0000313" key="2">
    <source>
        <dbReference type="Proteomes" id="UP000286317"/>
    </source>
</evidence>
<reference evidence="1 2" key="1">
    <citation type="journal article" date="2016" name="Front. Microbiol.">
        <title>Comprehensive Phylogenetic Analysis of Bovine Non-aureus Staphylococci Species Based on Whole-Genome Sequencing.</title>
        <authorList>
            <person name="Naushad S."/>
            <person name="Barkema H.W."/>
            <person name="Luby C."/>
            <person name="Condas L.A."/>
            <person name="Nobrega D.B."/>
            <person name="Carson D.A."/>
            <person name="De Buck J."/>
        </authorList>
    </citation>
    <scope>NUCLEOTIDE SEQUENCE [LARGE SCALE GENOMIC DNA]</scope>
    <source>
        <strain evidence="1 2">SNUC 4554</strain>
    </source>
</reference>
<dbReference type="AlphaFoldDB" id="A0A418IHD5"/>
<comment type="caution">
    <text evidence="1">The sequence shown here is derived from an EMBL/GenBank/DDBJ whole genome shotgun (WGS) entry which is preliminary data.</text>
</comment>
<dbReference type="Proteomes" id="UP000286317">
    <property type="component" value="Unassembled WGS sequence"/>
</dbReference>
<accession>A0A418IHD5</accession>
<name>A0A418IHD5_9STAP</name>
<organism evidence="1 2">
    <name type="scientific">Staphylococcus shinii</name>
    <dbReference type="NCBI Taxonomy" id="2912228"/>
    <lineage>
        <taxon>Bacteria</taxon>
        <taxon>Bacillati</taxon>
        <taxon>Bacillota</taxon>
        <taxon>Bacilli</taxon>
        <taxon>Bacillales</taxon>
        <taxon>Staphylococcaceae</taxon>
        <taxon>Staphylococcus</taxon>
    </lineage>
</organism>
<sequence>MSWDYQIIHNTDLEFSSYCRHIYQVNRGIYNTIDSWFYDQGVRNILSRRKKIIEFLNYLQSKHELSFGKGGLTKKLVEFNSYS</sequence>
<proteinExistence type="predicted"/>
<gene>
    <name evidence="1" type="ORF">BU112_04030</name>
</gene>
<protein>
    <submittedName>
        <fullName evidence="1">Uncharacterized protein</fullName>
    </submittedName>
</protein>
<keyword evidence="2" id="KW-1185">Reference proteome</keyword>
<evidence type="ECO:0000313" key="1">
    <source>
        <dbReference type="EMBL" id="RIN01962.1"/>
    </source>
</evidence>